<feature type="region of interest" description="Disordered" evidence="5">
    <location>
        <begin position="32"/>
        <end position="89"/>
    </location>
</feature>
<feature type="region of interest" description="Disordered" evidence="5">
    <location>
        <begin position="173"/>
        <end position="204"/>
    </location>
</feature>
<keyword evidence="7" id="KW-1185">Reference proteome</keyword>
<feature type="compositionally biased region" description="Basic and acidic residues" evidence="5">
    <location>
        <begin position="32"/>
        <end position="46"/>
    </location>
</feature>
<feature type="compositionally biased region" description="Polar residues" evidence="5">
    <location>
        <begin position="80"/>
        <end position="89"/>
    </location>
</feature>
<dbReference type="GO" id="GO:0005737">
    <property type="term" value="C:cytoplasm"/>
    <property type="evidence" value="ECO:0007669"/>
    <property type="project" value="UniProtKB-SubCell"/>
</dbReference>
<protein>
    <submittedName>
        <fullName evidence="6">Uncharacterized protein</fullName>
    </submittedName>
</protein>
<feature type="coiled-coil region" evidence="4">
    <location>
        <begin position="347"/>
        <end position="444"/>
    </location>
</feature>
<keyword evidence="3 4" id="KW-0175">Coiled coil</keyword>
<dbReference type="Ensembl" id="ENSEBUT00000015507.1">
    <property type="protein sequence ID" value="ENSEBUP00000014931.1"/>
    <property type="gene ID" value="ENSEBUG00000009403.1"/>
</dbReference>
<feature type="coiled-coil region" evidence="4">
    <location>
        <begin position="105"/>
        <end position="132"/>
    </location>
</feature>
<dbReference type="PANTHER" id="PTHR18875:SF8">
    <property type="entry name" value="COILED-COIL DOMAIN-CONTAINING PROTEIN 18"/>
    <property type="match status" value="1"/>
</dbReference>
<name>A0A8C4QG22_EPTBU</name>
<feature type="compositionally biased region" description="Basic and acidic residues" evidence="5">
    <location>
        <begin position="174"/>
        <end position="197"/>
    </location>
</feature>
<dbReference type="PANTHER" id="PTHR18875">
    <property type="entry name" value="SARCOMA ANTIGEN NY-SAR-24/CYTOSKELETAL PROTEIN SOJO"/>
    <property type="match status" value="1"/>
</dbReference>
<evidence type="ECO:0000256" key="2">
    <source>
        <dbReference type="ARBA" id="ARBA00022490"/>
    </source>
</evidence>
<accession>A0A8C4QG22</accession>
<evidence type="ECO:0000256" key="4">
    <source>
        <dbReference type="SAM" id="Coils"/>
    </source>
</evidence>
<evidence type="ECO:0000313" key="7">
    <source>
        <dbReference type="Proteomes" id="UP000694388"/>
    </source>
</evidence>
<evidence type="ECO:0000256" key="1">
    <source>
        <dbReference type="ARBA" id="ARBA00004496"/>
    </source>
</evidence>
<reference evidence="6" key="1">
    <citation type="submission" date="2025-08" db="UniProtKB">
        <authorList>
            <consortium name="Ensembl"/>
        </authorList>
    </citation>
    <scope>IDENTIFICATION</scope>
</reference>
<feature type="compositionally biased region" description="Basic and acidic residues" evidence="5">
    <location>
        <begin position="53"/>
        <end position="77"/>
    </location>
</feature>
<dbReference type="OMA" id="EMHELEG"/>
<comment type="subcellular location">
    <subcellularLocation>
        <location evidence="1">Cytoplasm</location>
    </subcellularLocation>
</comment>
<dbReference type="AlphaFoldDB" id="A0A8C4QG22"/>
<proteinExistence type="predicted"/>
<organism evidence="6 7">
    <name type="scientific">Eptatretus burgeri</name>
    <name type="common">Inshore hagfish</name>
    <dbReference type="NCBI Taxonomy" id="7764"/>
    <lineage>
        <taxon>Eukaryota</taxon>
        <taxon>Metazoa</taxon>
        <taxon>Chordata</taxon>
        <taxon>Craniata</taxon>
        <taxon>Vertebrata</taxon>
        <taxon>Cyclostomata</taxon>
        <taxon>Myxini</taxon>
        <taxon>Myxiniformes</taxon>
        <taxon>Myxinidae</taxon>
        <taxon>Eptatretinae</taxon>
        <taxon>Eptatretus</taxon>
    </lineage>
</organism>
<dbReference type="Proteomes" id="UP000694388">
    <property type="component" value="Unplaced"/>
</dbReference>
<reference evidence="6" key="2">
    <citation type="submission" date="2025-09" db="UniProtKB">
        <authorList>
            <consortium name="Ensembl"/>
        </authorList>
    </citation>
    <scope>IDENTIFICATION</scope>
</reference>
<sequence length="475" mass="55070">MSIQELQIIQRLHAEVLDEYKKELEEVKHMNSELKKTVSSCREKLKACTTSMERGRQDMDEERKRQHAETSRLRGELSDALSQQQKTHASAQALQEMLDAVSAHSSLLEETQAKLRAQVSDLEKDVEHHRRLRIDEKSHTQAELAELQMQLKYRSQDLEQITKTYGKLQADFKAAQDEGERQHEAAEQSRKREDAAKNHAQQLQTEMEQLQERADKMELLDVEAKALRADLVICAEETRIAEEEAVKARKEAQEALSTRDEAEEVVARAREALSGVEEKFTALNNQLRVTRDCANERGKELDHLSALLHERQLELQQRSAQVLELEGRVSTRQAEMEVTVTNLQNVLETTQKQVSVFKERLHKTERNLQDKCSELEKANNRNEKLTHNVEILEQDKLRQWNHAEQLHQMSTDVRNRLEFLQLECSRLQTELEEMTRVCQEKELRQRHLAEELGAKQARICLLESRLQAEGSVLST</sequence>
<evidence type="ECO:0000256" key="5">
    <source>
        <dbReference type="SAM" id="MobiDB-lite"/>
    </source>
</evidence>
<evidence type="ECO:0000313" key="6">
    <source>
        <dbReference type="Ensembl" id="ENSEBUP00000014931.1"/>
    </source>
</evidence>
<keyword evidence="2" id="KW-0963">Cytoplasm</keyword>
<feature type="coiled-coil region" evidence="4">
    <location>
        <begin position="245"/>
        <end position="286"/>
    </location>
</feature>
<evidence type="ECO:0000256" key="3">
    <source>
        <dbReference type="ARBA" id="ARBA00023054"/>
    </source>
</evidence>